<evidence type="ECO:0000313" key="2">
    <source>
        <dbReference type="EMBL" id="KAL0133702.1"/>
    </source>
</evidence>
<dbReference type="EMBL" id="JADYXP020000001">
    <property type="protein sequence ID" value="KAL0133702.1"/>
    <property type="molecule type" value="Genomic_DNA"/>
</dbReference>
<evidence type="ECO:0000313" key="3">
    <source>
        <dbReference type="Proteomes" id="UP001430953"/>
    </source>
</evidence>
<dbReference type="Proteomes" id="UP001430953">
    <property type="component" value="Unassembled WGS sequence"/>
</dbReference>
<gene>
    <name evidence="2" type="ORF">PUN28_000981</name>
</gene>
<accession>A0AAW2H2A3</accession>
<reference evidence="2 3" key="1">
    <citation type="submission" date="2023-03" db="EMBL/GenBank/DDBJ databases">
        <title>High recombination rates correlate with genetic variation in Cardiocondyla obscurior ants.</title>
        <authorList>
            <person name="Errbii M."/>
        </authorList>
    </citation>
    <scope>NUCLEOTIDE SEQUENCE [LARGE SCALE GENOMIC DNA]</scope>
    <source>
        <strain evidence="2">Alpha-2009</strain>
        <tissue evidence="2">Whole body</tissue>
    </source>
</reference>
<proteinExistence type="predicted"/>
<keyword evidence="3" id="KW-1185">Reference proteome</keyword>
<dbReference type="AlphaFoldDB" id="A0AAW2H2A3"/>
<protein>
    <submittedName>
        <fullName evidence="2">Uncharacterized protein</fullName>
    </submittedName>
</protein>
<feature type="region of interest" description="Disordered" evidence="1">
    <location>
        <begin position="35"/>
        <end position="58"/>
    </location>
</feature>
<evidence type="ECO:0000256" key="1">
    <source>
        <dbReference type="SAM" id="MobiDB-lite"/>
    </source>
</evidence>
<organism evidence="2 3">
    <name type="scientific">Cardiocondyla obscurior</name>
    <dbReference type="NCBI Taxonomy" id="286306"/>
    <lineage>
        <taxon>Eukaryota</taxon>
        <taxon>Metazoa</taxon>
        <taxon>Ecdysozoa</taxon>
        <taxon>Arthropoda</taxon>
        <taxon>Hexapoda</taxon>
        <taxon>Insecta</taxon>
        <taxon>Pterygota</taxon>
        <taxon>Neoptera</taxon>
        <taxon>Endopterygota</taxon>
        <taxon>Hymenoptera</taxon>
        <taxon>Apocrita</taxon>
        <taxon>Aculeata</taxon>
        <taxon>Formicoidea</taxon>
        <taxon>Formicidae</taxon>
        <taxon>Myrmicinae</taxon>
        <taxon>Cardiocondyla</taxon>
    </lineage>
</organism>
<comment type="caution">
    <text evidence="2">The sequence shown here is derived from an EMBL/GenBank/DDBJ whole genome shotgun (WGS) entry which is preliminary data.</text>
</comment>
<name>A0AAW2H2A3_9HYME</name>
<sequence>MAYVVRFAGNSTVFSLPVLCRGADLSRRELNGGQTIETNATPGFLFPSSSPPPEFSGASILSEKKRRAEVCIAKDINKRQCCRARAAAAVRRAPATAEVGAREFFVEVRTRRATKVDRRPF</sequence>